<feature type="compositionally biased region" description="Acidic residues" evidence="1">
    <location>
        <begin position="147"/>
        <end position="165"/>
    </location>
</feature>
<dbReference type="GO" id="GO:0000462">
    <property type="term" value="P:maturation of SSU-rRNA from tricistronic rRNA transcript (SSU-rRNA, 5.8S rRNA, LSU-rRNA)"/>
    <property type="evidence" value="ECO:0007669"/>
    <property type="project" value="TreeGrafter"/>
</dbReference>
<dbReference type="GO" id="GO:0032040">
    <property type="term" value="C:small-subunit processome"/>
    <property type="evidence" value="ECO:0007669"/>
    <property type="project" value="TreeGrafter"/>
</dbReference>
<organism evidence="2 3">
    <name type="scientific">Polychaeton citri CBS 116435</name>
    <dbReference type="NCBI Taxonomy" id="1314669"/>
    <lineage>
        <taxon>Eukaryota</taxon>
        <taxon>Fungi</taxon>
        <taxon>Dikarya</taxon>
        <taxon>Ascomycota</taxon>
        <taxon>Pezizomycotina</taxon>
        <taxon>Dothideomycetes</taxon>
        <taxon>Dothideomycetidae</taxon>
        <taxon>Capnodiales</taxon>
        <taxon>Capnodiaceae</taxon>
        <taxon>Polychaeton</taxon>
    </lineage>
</organism>
<proteinExistence type="predicted"/>
<reference evidence="2" key="1">
    <citation type="journal article" date="2020" name="Stud. Mycol.">
        <title>101 Dothideomycetes genomes: a test case for predicting lifestyles and emergence of pathogens.</title>
        <authorList>
            <person name="Haridas S."/>
            <person name="Albert R."/>
            <person name="Binder M."/>
            <person name="Bloem J."/>
            <person name="Labutti K."/>
            <person name="Salamov A."/>
            <person name="Andreopoulos B."/>
            <person name="Baker S."/>
            <person name="Barry K."/>
            <person name="Bills G."/>
            <person name="Bluhm B."/>
            <person name="Cannon C."/>
            <person name="Castanera R."/>
            <person name="Culley D."/>
            <person name="Daum C."/>
            <person name="Ezra D."/>
            <person name="Gonzalez J."/>
            <person name="Henrissat B."/>
            <person name="Kuo A."/>
            <person name="Liang C."/>
            <person name="Lipzen A."/>
            <person name="Lutzoni F."/>
            <person name="Magnuson J."/>
            <person name="Mondo S."/>
            <person name="Nolan M."/>
            <person name="Ohm R."/>
            <person name="Pangilinan J."/>
            <person name="Park H.-J."/>
            <person name="Ramirez L."/>
            <person name="Alfaro M."/>
            <person name="Sun H."/>
            <person name="Tritt A."/>
            <person name="Yoshinaga Y."/>
            <person name="Zwiers L.-H."/>
            <person name="Turgeon B."/>
            <person name="Goodwin S."/>
            <person name="Spatafora J."/>
            <person name="Crous P."/>
            <person name="Grigoriev I."/>
        </authorList>
    </citation>
    <scope>NUCLEOTIDE SEQUENCE</scope>
    <source>
        <strain evidence="2">CBS 116435</strain>
    </source>
</reference>
<keyword evidence="3" id="KW-1185">Reference proteome</keyword>
<sequence>MAIAIQASIQENLSGFEQAAQQAAESLPQSDSLSPPESGISLLDTKNEIFLSYLQALALRNLNVIRSLSSGSDVEETRKLSNALTKKLCEHRVYLERGVRPLEQRIKYQVDKVLKAADDEERAVQFQKNATLTNGKRIADDSGSGSEDSEDDDDEAAEDDNDIDELAFRPNPAAFARPQEAADDVELSRKDKMKQDGVYRPPRISATAMPTTETRERKEKKPMRSAAIDDYVNNELSTAPTAQPSIGSTIDAGGRRTKTARQLAAESERREYEETNLVRLPKESKKDRAKKGGRGRDGYGGDEWKGIGDSVDRISALTRRKDKDGALDKSRKRTFVEDGPRGSGDAGGAFEMKKRRLENRHRR</sequence>
<dbReference type="InterPro" id="IPR007146">
    <property type="entry name" value="Sas10/Utp3/C1D"/>
</dbReference>
<protein>
    <submittedName>
        <fullName evidence="2">Uncharacterized protein</fullName>
    </submittedName>
</protein>
<feature type="compositionally biased region" description="Basic and acidic residues" evidence="1">
    <location>
        <begin position="294"/>
        <end position="312"/>
    </location>
</feature>
<accession>A0A9P4Q2Z2</accession>
<evidence type="ECO:0000313" key="3">
    <source>
        <dbReference type="Proteomes" id="UP000799441"/>
    </source>
</evidence>
<feature type="compositionally biased region" description="Low complexity" evidence="1">
    <location>
        <begin position="168"/>
        <end position="178"/>
    </location>
</feature>
<feature type="compositionally biased region" description="Basic residues" evidence="1">
    <location>
        <begin position="353"/>
        <end position="363"/>
    </location>
</feature>
<comment type="caution">
    <text evidence="2">The sequence shown here is derived from an EMBL/GenBank/DDBJ whole genome shotgun (WGS) entry which is preliminary data.</text>
</comment>
<gene>
    <name evidence="2" type="ORF">K431DRAFT_321639</name>
</gene>
<feature type="compositionally biased region" description="Basic and acidic residues" evidence="1">
    <location>
        <begin position="319"/>
        <end position="340"/>
    </location>
</feature>
<dbReference type="Pfam" id="PF04000">
    <property type="entry name" value="Sas10_Utp3"/>
    <property type="match status" value="1"/>
</dbReference>
<dbReference type="PANTHER" id="PTHR13237:SF9">
    <property type="entry name" value="NEUROGUIDIN"/>
    <property type="match status" value="1"/>
</dbReference>
<feature type="compositionally biased region" description="Basic and acidic residues" evidence="1">
    <location>
        <begin position="186"/>
        <end position="197"/>
    </location>
</feature>
<dbReference type="EMBL" id="MU003809">
    <property type="protein sequence ID" value="KAF2719628.1"/>
    <property type="molecule type" value="Genomic_DNA"/>
</dbReference>
<dbReference type="AlphaFoldDB" id="A0A9P4Q2Z2"/>
<dbReference type="Proteomes" id="UP000799441">
    <property type="component" value="Unassembled WGS sequence"/>
</dbReference>
<dbReference type="OrthoDB" id="203440at2759"/>
<evidence type="ECO:0000256" key="1">
    <source>
        <dbReference type="SAM" id="MobiDB-lite"/>
    </source>
</evidence>
<evidence type="ECO:0000313" key="2">
    <source>
        <dbReference type="EMBL" id="KAF2719628.1"/>
    </source>
</evidence>
<feature type="compositionally biased region" description="Polar residues" evidence="1">
    <location>
        <begin position="234"/>
        <end position="248"/>
    </location>
</feature>
<feature type="region of interest" description="Disordered" evidence="1">
    <location>
        <begin position="135"/>
        <end position="363"/>
    </location>
</feature>
<dbReference type="PANTHER" id="PTHR13237">
    <property type="entry name" value="SOMETHING ABOUT SILENCING PROTEIN 10-RELATED"/>
    <property type="match status" value="1"/>
</dbReference>
<name>A0A9P4Q2Z2_9PEZI</name>